<reference evidence="1" key="1">
    <citation type="submission" date="2012-04" db="EMBL/GenBank/DDBJ databases">
        <title>The Genome Sequence of Loa loa.</title>
        <authorList>
            <consortium name="The Broad Institute Genome Sequencing Platform"/>
            <consortium name="Broad Institute Genome Sequencing Center for Infectious Disease"/>
            <person name="Nutman T.B."/>
            <person name="Fink D.L."/>
            <person name="Russ C."/>
            <person name="Young S."/>
            <person name="Zeng Q."/>
            <person name="Gargeya S."/>
            <person name="Alvarado L."/>
            <person name="Berlin A."/>
            <person name="Chapman S.B."/>
            <person name="Chen Z."/>
            <person name="Freedman E."/>
            <person name="Gellesch M."/>
            <person name="Goldberg J."/>
            <person name="Griggs A."/>
            <person name="Gujja S."/>
            <person name="Heilman E.R."/>
            <person name="Heiman D."/>
            <person name="Howarth C."/>
            <person name="Mehta T."/>
            <person name="Neiman D."/>
            <person name="Pearson M."/>
            <person name="Roberts A."/>
            <person name="Saif S."/>
            <person name="Shea T."/>
            <person name="Shenoy N."/>
            <person name="Sisk P."/>
            <person name="Stolte C."/>
            <person name="Sykes S."/>
            <person name="White J."/>
            <person name="Yandava C."/>
            <person name="Haas B."/>
            <person name="Henn M.R."/>
            <person name="Nusbaum C."/>
            <person name="Birren B."/>
        </authorList>
    </citation>
    <scope>NUCLEOTIDE SEQUENCE [LARGE SCALE GENOMIC DNA]</scope>
</reference>
<name>A0A1I7VHI4_LOALO</name>
<organism evidence="1 2">
    <name type="scientific">Loa loa</name>
    <name type="common">Eye worm</name>
    <name type="synonym">Filaria loa</name>
    <dbReference type="NCBI Taxonomy" id="7209"/>
    <lineage>
        <taxon>Eukaryota</taxon>
        <taxon>Metazoa</taxon>
        <taxon>Ecdysozoa</taxon>
        <taxon>Nematoda</taxon>
        <taxon>Chromadorea</taxon>
        <taxon>Rhabditida</taxon>
        <taxon>Spirurina</taxon>
        <taxon>Spiruromorpha</taxon>
        <taxon>Filarioidea</taxon>
        <taxon>Onchocercidae</taxon>
        <taxon>Loa</taxon>
    </lineage>
</organism>
<protein>
    <submittedName>
        <fullName evidence="2">Integrase</fullName>
    </submittedName>
</protein>
<keyword evidence="1" id="KW-1185">Reference proteome</keyword>
<evidence type="ECO:0000313" key="1">
    <source>
        <dbReference type="Proteomes" id="UP000095285"/>
    </source>
</evidence>
<evidence type="ECO:0000313" key="2">
    <source>
        <dbReference type="WBParaSite" id="EN70_2625"/>
    </source>
</evidence>
<reference evidence="2" key="2">
    <citation type="submission" date="2016-11" db="UniProtKB">
        <authorList>
            <consortium name="WormBaseParasite"/>
        </authorList>
    </citation>
    <scope>IDENTIFICATION</scope>
</reference>
<dbReference type="Proteomes" id="UP000095285">
    <property type="component" value="Unassembled WGS sequence"/>
</dbReference>
<proteinExistence type="predicted"/>
<dbReference type="WBParaSite" id="EN70_2625">
    <property type="protein sequence ID" value="EN70_2625"/>
    <property type="gene ID" value="EN70_2625"/>
</dbReference>
<dbReference type="AlphaFoldDB" id="A0A1I7VHI4"/>
<accession>A0A1I7VHI4</accession>
<sequence length="77" mass="9054">MKEQGHTRIGEFLAEKGMVWENITPRAPWSSGLYEADRADQEGYEKSYWKKTVMGKRTYDVDRGDRWCTEYLAVDLC</sequence>